<evidence type="ECO:0000313" key="2">
    <source>
        <dbReference type="Proteomes" id="UP001239909"/>
    </source>
</evidence>
<proteinExistence type="predicted"/>
<keyword evidence="2" id="KW-1185">Reference proteome</keyword>
<sequence length="75" mass="8278">MTIRLTSKHASSNQAIDADAADIPEYASIATTAKLLDMSCATVWRRIADGTLESMKIGGMRRVLLRRSIARLDDR</sequence>
<dbReference type="Proteomes" id="UP001239909">
    <property type="component" value="Unassembled WGS sequence"/>
</dbReference>
<name>A0ABQ6LUC9_9RHOB</name>
<reference evidence="1 2" key="1">
    <citation type="submission" date="2023-04" db="EMBL/GenBank/DDBJ databases">
        <title>Marinoamorphus aggregata gen. nov., sp. Nov., isolate from tissue of brittle star Ophioplocus japonicus.</title>
        <authorList>
            <person name="Kawano K."/>
            <person name="Sawayama S."/>
            <person name="Nakagawa S."/>
        </authorList>
    </citation>
    <scope>NUCLEOTIDE SEQUENCE [LARGE SCALE GENOMIC DNA]</scope>
    <source>
        <strain evidence="1 2">NKW23</strain>
    </source>
</reference>
<dbReference type="EMBL" id="BSYI01000095">
    <property type="protein sequence ID" value="GMG85647.1"/>
    <property type="molecule type" value="Genomic_DNA"/>
</dbReference>
<evidence type="ECO:0008006" key="3">
    <source>
        <dbReference type="Google" id="ProtNLM"/>
    </source>
</evidence>
<protein>
    <recommendedName>
        <fullName evidence="3">Helix-turn-helix domain-containing protein</fullName>
    </recommendedName>
</protein>
<gene>
    <name evidence="1" type="ORF">LNKW23_48720</name>
</gene>
<comment type="caution">
    <text evidence="1">The sequence shown here is derived from an EMBL/GenBank/DDBJ whole genome shotgun (WGS) entry which is preliminary data.</text>
</comment>
<evidence type="ECO:0000313" key="1">
    <source>
        <dbReference type="EMBL" id="GMG85647.1"/>
    </source>
</evidence>
<accession>A0ABQ6LUC9</accession>
<organism evidence="1 2">
    <name type="scientific">Paralimibaculum aggregatum</name>
    <dbReference type="NCBI Taxonomy" id="3036245"/>
    <lineage>
        <taxon>Bacteria</taxon>
        <taxon>Pseudomonadati</taxon>
        <taxon>Pseudomonadota</taxon>
        <taxon>Alphaproteobacteria</taxon>
        <taxon>Rhodobacterales</taxon>
        <taxon>Paracoccaceae</taxon>
        <taxon>Paralimibaculum</taxon>
    </lineage>
</organism>
<dbReference type="RefSeq" id="WP_285675079.1">
    <property type="nucleotide sequence ID" value="NZ_BSYI01000095.1"/>
</dbReference>